<dbReference type="EMBL" id="JACNJD010000136">
    <property type="protein sequence ID" value="MBC8176442.1"/>
    <property type="molecule type" value="Genomic_DNA"/>
</dbReference>
<reference evidence="1 2" key="1">
    <citation type="submission" date="2020-08" db="EMBL/GenBank/DDBJ databases">
        <title>Bridging the membrane lipid divide: bacteria of the FCB group superphylum have the potential to synthesize archaeal ether lipids.</title>
        <authorList>
            <person name="Villanueva L."/>
            <person name="Von Meijenfeldt F.A.B."/>
            <person name="Westbye A.B."/>
            <person name="Yadav S."/>
            <person name="Hopmans E.C."/>
            <person name="Dutilh B.E."/>
            <person name="Sinninghe Damste J.S."/>
        </authorList>
    </citation>
    <scope>NUCLEOTIDE SEQUENCE [LARGE SCALE GENOMIC DNA]</scope>
    <source>
        <strain evidence="1">NIOZ-UU27</strain>
    </source>
</reference>
<sequence>METANKKRPSGETARPFYELGMWQGRQVQLSSMSFPAIKDLSGYLPSRSTPTADPSGVTFRKIILKDNDKELSKDKRPFL</sequence>
<evidence type="ECO:0000313" key="1">
    <source>
        <dbReference type="EMBL" id="MBC8176442.1"/>
    </source>
</evidence>
<proteinExistence type="predicted"/>
<comment type="caution">
    <text evidence="1">The sequence shown here is derived from an EMBL/GenBank/DDBJ whole genome shotgun (WGS) entry which is preliminary data.</text>
</comment>
<accession>A0A8J6MX39</accession>
<name>A0A8J6MX39_9DELT</name>
<protein>
    <submittedName>
        <fullName evidence="1">Uncharacterized protein</fullName>
    </submittedName>
</protein>
<dbReference type="Proteomes" id="UP000650524">
    <property type="component" value="Unassembled WGS sequence"/>
</dbReference>
<evidence type="ECO:0000313" key="2">
    <source>
        <dbReference type="Proteomes" id="UP000650524"/>
    </source>
</evidence>
<organism evidence="1 2">
    <name type="scientific">Candidatus Desulfacyla euxinica</name>
    <dbReference type="NCBI Taxonomy" id="2841693"/>
    <lineage>
        <taxon>Bacteria</taxon>
        <taxon>Deltaproteobacteria</taxon>
        <taxon>Candidatus Desulfacyla</taxon>
    </lineage>
</organism>
<dbReference type="AlphaFoldDB" id="A0A8J6MX39"/>
<gene>
    <name evidence="1" type="ORF">H8E19_03480</name>
</gene>